<proteinExistence type="predicted"/>
<name>B6WXD4_9BACT</name>
<feature type="region of interest" description="Disordered" evidence="1">
    <location>
        <begin position="1"/>
        <end position="25"/>
    </location>
</feature>
<comment type="caution">
    <text evidence="2">The sequence shown here is derived from an EMBL/GenBank/DDBJ whole genome shotgun (WGS) entry which is preliminary data.</text>
</comment>
<accession>B6WXD4</accession>
<protein>
    <submittedName>
        <fullName evidence="2">Uncharacterized protein</fullName>
    </submittedName>
</protein>
<dbReference type="EMBL" id="ABXU01000080">
    <property type="protein sequence ID" value="EEB32361.1"/>
    <property type="molecule type" value="Genomic_DNA"/>
</dbReference>
<organism evidence="2 3">
    <name type="scientific">Desulfovibrio piger ATCC 29098</name>
    <dbReference type="NCBI Taxonomy" id="411464"/>
    <lineage>
        <taxon>Bacteria</taxon>
        <taxon>Pseudomonadati</taxon>
        <taxon>Thermodesulfobacteriota</taxon>
        <taxon>Desulfovibrionia</taxon>
        <taxon>Desulfovibrionales</taxon>
        <taxon>Desulfovibrionaceae</taxon>
        <taxon>Desulfovibrio</taxon>
    </lineage>
</organism>
<feature type="compositionally biased region" description="Basic residues" evidence="1">
    <location>
        <begin position="8"/>
        <end position="25"/>
    </location>
</feature>
<dbReference type="HOGENOM" id="CLU_3182901_0_0_7"/>
<sequence length="46" mass="5170">MHTASTKKPVHLARGRNGHVGRKKSARCQLPFDSTICIRCRAARRP</sequence>
<dbReference type="Proteomes" id="UP000003676">
    <property type="component" value="Unassembled WGS sequence"/>
</dbReference>
<evidence type="ECO:0000313" key="2">
    <source>
        <dbReference type="EMBL" id="EEB32361.1"/>
    </source>
</evidence>
<evidence type="ECO:0000256" key="1">
    <source>
        <dbReference type="SAM" id="MobiDB-lite"/>
    </source>
</evidence>
<gene>
    <name evidence="2" type="ORF">DESPIG_02759</name>
</gene>
<dbReference type="AlphaFoldDB" id="B6WXD4"/>
<reference evidence="2 3" key="2">
    <citation type="submission" date="2008-10" db="EMBL/GenBank/DDBJ databases">
        <authorList>
            <person name="Fulton L."/>
            <person name="Clifton S."/>
            <person name="Fulton B."/>
            <person name="Xu J."/>
            <person name="Minx P."/>
            <person name="Pepin K.H."/>
            <person name="Johnson M."/>
            <person name="Bhonagiri V."/>
            <person name="Nash W.E."/>
            <person name="Mardis E.R."/>
            <person name="Wilson R.K."/>
        </authorList>
    </citation>
    <scope>NUCLEOTIDE SEQUENCE [LARGE SCALE GENOMIC DNA]</scope>
    <source>
        <strain evidence="2 3">ATCC 29098</strain>
    </source>
</reference>
<reference evidence="2 3" key="1">
    <citation type="submission" date="2008-10" db="EMBL/GenBank/DDBJ databases">
        <title>Draft genome sequence of Desulvovibrio piger (ATCC 29098).</title>
        <authorList>
            <person name="Sudarsanam P."/>
            <person name="Ley R."/>
            <person name="Guruge J."/>
            <person name="Turnbaugh P.J."/>
            <person name="Mahowald M."/>
            <person name="Liep D."/>
            <person name="Gordon J."/>
        </authorList>
    </citation>
    <scope>NUCLEOTIDE SEQUENCE [LARGE SCALE GENOMIC DNA]</scope>
    <source>
        <strain evidence="2 3">ATCC 29098</strain>
    </source>
</reference>
<evidence type="ECO:0000313" key="3">
    <source>
        <dbReference type="Proteomes" id="UP000003676"/>
    </source>
</evidence>